<feature type="transmembrane region" description="Helical" evidence="6">
    <location>
        <begin position="63"/>
        <end position="84"/>
    </location>
</feature>
<sequence>METIPGHINRFYRTLSGILSEGEIVSSAIVIAYYILFSIFPIIIIVGNVLPLFRINTAPIAEYLRLIFPEQIAVYIMPIVNSLLKTNSNGYISFGIILAVWSFSNLVNAIRIGMNRLYDVHRIELKLSFLSFLWNRSATIFLTALMIFVFTGIGLAFIFGQQILDFVQQIFGFSFYRLKSILSYRYPVVIVIMIIAVAYLNYVLPNIKLKKRKIWPGVFVTVLGWIILSFGFSFYLHNFPISWENYGIIGTFIIFMLWLYLAAMMLLFGTSINATIVRLKYGSVEFSSGRLASYIQQKRRQKNK</sequence>
<keyword evidence="2" id="KW-1003">Cell membrane</keyword>
<gene>
    <name evidence="7" type="ORF">BN52_04155</name>
    <name evidence="8" type="ORF">FC38_GL000193</name>
</gene>
<evidence type="ECO:0000256" key="3">
    <source>
        <dbReference type="ARBA" id="ARBA00022692"/>
    </source>
</evidence>
<dbReference type="STRING" id="1423751.FC38_GL000193"/>
<evidence type="ECO:0000256" key="4">
    <source>
        <dbReference type="ARBA" id="ARBA00022989"/>
    </source>
</evidence>
<dbReference type="RefSeq" id="WP_008473564.1">
    <property type="nucleotide sequence ID" value="NZ_AYZO01000001.1"/>
</dbReference>
<evidence type="ECO:0000256" key="1">
    <source>
        <dbReference type="ARBA" id="ARBA00004651"/>
    </source>
</evidence>
<keyword evidence="4 6" id="KW-1133">Transmembrane helix</keyword>
<evidence type="ECO:0000313" key="8">
    <source>
        <dbReference type="EMBL" id="KRN14899.1"/>
    </source>
</evidence>
<comment type="caution">
    <text evidence="7">The sequence shown here is derived from an EMBL/GenBank/DDBJ whole genome shotgun (WGS) entry which is preliminary data.</text>
</comment>
<dbReference type="Proteomes" id="UP000051521">
    <property type="component" value="Unassembled WGS sequence"/>
</dbReference>
<protein>
    <submittedName>
        <fullName evidence="7 8">Ribonuclease BN</fullName>
    </submittedName>
</protein>
<evidence type="ECO:0000313" key="9">
    <source>
        <dbReference type="Proteomes" id="UP000009326"/>
    </source>
</evidence>
<dbReference type="InterPro" id="IPR017039">
    <property type="entry name" value="Virul_fac_BrkB"/>
</dbReference>
<dbReference type="PIRSF" id="PIRSF035875">
    <property type="entry name" value="RNase_BN"/>
    <property type="match status" value="1"/>
</dbReference>
<evidence type="ECO:0000256" key="6">
    <source>
        <dbReference type="SAM" id="Phobius"/>
    </source>
</evidence>
<comment type="subcellular location">
    <subcellularLocation>
        <location evidence="1">Cell membrane</location>
        <topology evidence="1">Multi-pass membrane protein</topology>
    </subcellularLocation>
</comment>
<feature type="transmembrane region" description="Helical" evidence="6">
    <location>
        <begin position="184"/>
        <end position="202"/>
    </location>
</feature>
<feature type="transmembrane region" description="Helical" evidence="6">
    <location>
        <begin position="248"/>
        <end position="268"/>
    </location>
</feature>
<feature type="transmembrane region" description="Helical" evidence="6">
    <location>
        <begin position="90"/>
        <end position="112"/>
    </location>
</feature>
<dbReference type="NCBIfam" id="TIGR00765">
    <property type="entry name" value="yihY_not_rbn"/>
    <property type="match status" value="1"/>
</dbReference>
<evidence type="ECO:0000313" key="7">
    <source>
        <dbReference type="EMBL" id="CCI87362.1"/>
    </source>
</evidence>
<keyword evidence="5 6" id="KW-0472">Membrane</keyword>
<keyword evidence="10" id="KW-1185">Reference proteome</keyword>
<evidence type="ECO:0000313" key="10">
    <source>
        <dbReference type="Proteomes" id="UP000051521"/>
    </source>
</evidence>
<organism evidence="7 9">
    <name type="scientific">Lactobacillus gigeriorum DSM 23908 = CRBIP 24.85</name>
    <dbReference type="NCBI Taxonomy" id="1423751"/>
    <lineage>
        <taxon>Bacteria</taxon>
        <taxon>Bacillati</taxon>
        <taxon>Bacillota</taxon>
        <taxon>Bacilli</taxon>
        <taxon>Lactobacillales</taxon>
        <taxon>Lactobacillaceae</taxon>
        <taxon>Lactobacillus</taxon>
    </lineage>
</organism>
<evidence type="ECO:0000256" key="5">
    <source>
        <dbReference type="ARBA" id="ARBA00023136"/>
    </source>
</evidence>
<dbReference type="EMBL" id="AYZO01000001">
    <property type="protein sequence ID" value="KRN14899.1"/>
    <property type="molecule type" value="Genomic_DNA"/>
</dbReference>
<reference evidence="7 9" key="1">
    <citation type="submission" date="2012-06" db="EMBL/GenBank/DDBJ databases">
        <title>Draft genome sequence of Lactobacillus gigeriorum CRBIP 24.85T, isolated from chicken crop.</title>
        <authorList>
            <person name="Cousin S."/>
            <person name="Ma L."/>
            <person name="Creno S."/>
            <person name="Clermont D."/>
            <person name="Loux V."/>
            <person name="Bizet C."/>
            <person name="Bouchier C."/>
        </authorList>
    </citation>
    <scope>NUCLEOTIDE SEQUENCE [LARGE SCALE GENOMIC DNA]</scope>
    <source>
        <strain evidence="9">CRBIP 24.85T</strain>
        <strain evidence="7">Type strain: CRBIP 24.85</strain>
    </source>
</reference>
<reference evidence="8 10" key="2">
    <citation type="journal article" date="2015" name="Genome Announc.">
        <title>Expanding the biotechnology potential of lactobacilli through comparative genomics of 213 strains and associated genera.</title>
        <authorList>
            <person name="Sun Z."/>
            <person name="Harris H.M."/>
            <person name="McCann A."/>
            <person name="Guo C."/>
            <person name="Argimon S."/>
            <person name="Zhang W."/>
            <person name="Yang X."/>
            <person name="Jeffery I.B."/>
            <person name="Cooney J.C."/>
            <person name="Kagawa T.F."/>
            <person name="Liu W."/>
            <person name="Song Y."/>
            <person name="Salvetti E."/>
            <person name="Wrobel A."/>
            <person name="Rasinkangas P."/>
            <person name="Parkhill J."/>
            <person name="Rea M.C."/>
            <person name="O'Sullivan O."/>
            <person name="Ritari J."/>
            <person name="Douillard F.P."/>
            <person name="Paul Ross R."/>
            <person name="Yang R."/>
            <person name="Briner A.E."/>
            <person name="Felis G.E."/>
            <person name="de Vos W.M."/>
            <person name="Barrangou R."/>
            <person name="Klaenhammer T.R."/>
            <person name="Caufield P.W."/>
            <person name="Cui Y."/>
            <person name="Zhang H."/>
            <person name="O'Toole P.W."/>
        </authorList>
    </citation>
    <scope>NUCLEOTIDE SEQUENCE [LARGE SCALE GENOMIC DNA]</scope>
    <source>
        <strain evidence="8 10">DSM 23908</strain>
    </source>
</reference>
<feature type="transmembrane region" description="Helical" evidence="6">
    <location>
        <begin position="24"/>
        <end position="51"/>
    </location>
</feature>
<dbReference type="OrthoDB" id="9775903at2"/>
<name>I7J367_9LACO</name>
<dbReference type="PANTHER" id="PTHR30213">
    <property type="entry name" value="INNER MEMBRANE PROTEIN YHJD"/>
    <property type="match status" value="1"/>
</dbReference>
<dbReference type="Pfam" id="PF03631">
    <property type="entry name" value="Virul_fac_BrkB"/>
    <property type="match status" value="1"/>
</dbReference>
<evidence type="ECO:0000256" key="2">
    <source>
        <dbReference type="ARBA" id="ARBA00022475"/>
    </source>
</evidence>
<feature type="transmembrane region" description="Helical" evidence="6">
    <location>
        <begin position="133"/>
        <end position="164"/>
    </location>
</feature>
<keyword evidence="3 6" id="KW-0812">Transmembrane</keyword>
<proteinExistence type="predicted"/>
<dbReference type="GO" id="GO:0005886">
    <property type="term" value="C:plasma membrane"/>
    <property type="evidence" value="ECO:0007669"/>
    <property type="project" value="UniProtKB-SubCell"/>
</dbReference>
<feature type="transmembrane region" description="Helical" evidence="6">
    <location>
        <begin position="214"/>
        <end position="236"/>
    </location>
</feature>
<accession>I7J367</accession>
<dbReference type="EMBL" id="CAKC01000062">
    <property type="protein sequence ID" value="CCI87362.1"/>
    <property type="molecule type" value="Genomic_DNA"/>
</dbReference>
<dbReference type="Proteomes" id="UP000009326">
    <property type="component" value="Unassembled WGS sequence"/>
</dbReference>
<dbReference type="PATRIC" id="fig|1423751.3.peg.196"/>
<dbReference type="PANTHER" id="PTHR30213:SF0">
    <property type="entry name" value="UPF0761 MEMBRANE PROTEIN YIHY"/>
    <property type="match status" value="1"/>
</dbReference>
<dbReference type="AlphaFoldDB" id="I7J367"/>